<dbReference type="Proteomes" id="UP001187471">
    <property type="component" value="Unassembled WGS sequence"/>
</dbReference>
<sequence length="85" mass="9725">MYANKLYFIAPATVTERAQQDVLFKRILNQSLTFHLWNSKTYALIPEPDSLAARLINHPCIHCSEDQAAVLMQCLKYAEEQVDKG</sequence>
<proteinExistence type="predicted"/>
<accession>A0AA88QIA6</accession>
<reference evidence="2" key="1">
    <citation type="submission" date="2022-12" db="EMBL/GenBank/DDBJ databases">
        <title>Draft genome assemblies for two species of Escallonia (Escalloniales).</title>
        <authorList>
            <person name="Chanderbali A."/>
            <person name="Dervinis C."/>
            <person name="Anghel I."/>
            <person name="Soltis D."/>
            <person name="Soltis P."/>
            <person name="Zapata F."/>
        </authorList>
    </citation>
    <scope>NUCLEOTIDE SEQUENCE</scope>
    <source>
        <strain evidence="2">UCBG92.1500</strain>
        <tissue evidence="2">Leaf</tissue>
    </source>
</reference>
<gene>
    <name evidence="2" type="ORF">RJ640_000535</name>
</gene>
<dbReference type="EMBL" id="JAVXUO010002766">
    <property type="protein sequence ID" value="KAK2969922.1"/>
    <property type="molecule type" value="Genomic_DNA"/>
</dbReference>
<dbReference type="Pfam" id="PF04572">
    <property type="entry name" value="Gb3_synth"/>
    <property type="match status" value="1"/>
</dbReference>
<dbReference type="InterPro" id="IPR007652">
    <property type="entry name" value="A1-4-GlycosylTfrase_dom"/>
</dbReference>
<feature type="domain" description="Alpha 1,4-glycosyltransferase" evidence="1">
    <location>
        <begin position="21"/>
        <end position="65"/>
    </location>
</feature>
<comment type="caution">
    <text evidence="2">The sequence shown here is derived from an EMBL/GenBank/DDBJ whole genome shotgun (WGS) entry which is preliminary data.</text>
</comment>
<dbReference type="PANTHER" id="PTHR47213">
    <property type="entry name" value="OS07G0567300 PROTEIN"/>
    <property type="match status" value="1"/>
</dbReference>
<name>A0AA88QIA6_9ASTE</name>
<dbReference type="InterPro" id="IPR044789">
    <property type="entry name" value="Put_A1-4-GlycosylTfrase_plant"/>
</dbReference>
<evidence type="ECO:0000313" key="3">
    <source>
        <dbReference type="Proteomes" id="UP001187471"/>
    </source>
</evidence>
<keyword evidence="3" id="KW-1185">Reference proteome</keyword>
<dbReference type="AlphaFoldDB" id="A0AA88QIA6"/>
<dbReference type="PANTHER" id="PTHR47213:SF1">
    <property type="entry name" value="OS07G0567300 PROTEIN"/>
    <property type="match status" value="1"/>
</dbReference>
<protein>
    <recommendedName>
        <fullName evidence="1">Alpha 1,4-glycosyltransferase domain-containing protein</fullName>
    </recommendedName>
</protein>
<evidence type="ECO:0000259" key="1">
    <source>
        <dbReference type="Pfam" id="PF04572"/>
    </source>
</evidence>
<organism evidence="2 3">
    <name type="scientific">Escallonia rubra</name>
    <dbReference type="NCBI Taxonomy" id="112253"/>
    <lineage>
        <taxon>Eukaryota</taxon>
        <taxon>Viridiplantae</taxon>
        <taxon>Streptophyta</taxon>
        <taxon>Embryophyta</taxon>
        <taxon>Tracheophyta</taxon>
        <taxon>Spermatophyta</taxon>
        <taxon>Magnoliopsida</taxon>
        <taxon>eudicotyledons</taxon>
        <taxon>Gunneridae</taxon>
        <taxon>Pentapetalae</taxon>
        <taxon>asterids</taxon>
        <taxon>campanulids</taxon>
        <taxon>Escalloniales</taxon>
        <taxon>Escalloniaceae</taxon>
        <taxon>Escallonia</taxon>
    </lineage>
</organism>
<evidence type="ECO:0000313" key="2">
    <source>
        <dbReference type="EMBL" id="KAK2969922.1"/>
    </source>
</evidence>